<keyword evidence="10" id="KW-1185">Reference proteome</keyword>
<comment type="pathway">
    <text evidence="2">Carbohydrate acid metabolism; 2-dehydro-3-deoxy-D-gluconate degradation; D-glyceraldehyde 3-phosphate and pyruvate from 2-dehydro-3-deoxy-D-gluconate: step 2/2.</text>
</comment>
<evidence type="ECO:0000256" key="4">
    <source>
        <dbReference type="ARBA" id="ARBA00011233"/>
    </source>
</evidence>
<dbReference type="NCBIfam" id="NF004325">
    <property type="entry name" value="PRK05718.1"/>
    <property type="match status" value="1"/>
</dbReference>
<evidence type="ECO:0000313" key="10">
    <source>
        <dbReference type="Proteomes" id="UP000294743"/>
    </source>
</evidence>
<comment type="caution">
    <text evidence="9">The sequence shown here is derived from an EMBL/GenBank/DDBJ whole genome shotgun (WGS) entry which is preliminary data.</text>
</comment>
<dbReference type="EMBL" id="SODD01000039">
    <property type="protein sequence ID" value="TDW14569.1"/>
    <property type="molecule type" value="Genomic_DNA"/>
</dbReference>
<comment type="subunit">
    <text evidence="4">Homotrimer.</text>
</comment>
<protein>
    <recommendedName>
        <fullName evidence="5">2-dehydro-3-deoxy-phosphogluconate aldolase</fullName>
        <ecNumber evidence="5">4.1.2.14</ecNumber>
    </recommendedName>
</protein>
<evidence type="ECO:0000256" key="3">
    <source>
        <dbReference type="ARBA" id="ARBA00006906"/>
    </source>
</evidence>
<dbReference type="OrthoDB" id="9802667at2"/>
<dbReference type="PROSITE" id="PS00160">
    <property type="entry name" value="ALDOLASE_KDPG_KHG_2"/>
    <property type="match status" value="1"/>
</dbReference>
<dbReference type="GO" id="GO:0008675">
    <property type="term" value="F:2-dehydro-3-deoxy-phosphogluconate aldolase activity"/>
    <property type="evidence" value="ECO:0007669"/>
    <property type="project" value="UniProtKB-EC"/>
</dbReference>
<organism evidence="9 10">
    <name type="scientific">Breznakia blatticola</name>
    <dbReference type="NCBI Taxonomy" id="1754012"/>
    <lineage>
        <taxon>Bacteria</taxon>
        <taxon>Bacillati</taxon>
        <taxon>Bacillota</taxon>
        <taxon>Erysipelotrichia</taxon>
        <taxon>Erysipelotrichales</taxon>
        <taxon>Erysipelotrichaceae</taxon>
        <taxon>Breznakia</taxon>
    </lineage>
</organism>
<evidence type="ECO:0000313" key="9">
    <source>
        <dbReference type="EMBL" id="TDW14569.1"/>
    </source>
</evidence>
<dbReference type="PANTHER" id="PTHR30246">
    <property type="entry name" value="2-KETO-3-DEOXY-6-PHOSPHOGLUCONATE ALDOLASE"/>
    <property type="match status" value="1"/>
</dbReference>
<accession>A0A4R7ZAW0</accession>
<dbReference type="NCBIfam" id="TIGR01182">
    <property type="entry name" value="eda"/>
    <property type="match status" value="1"/>
</dbReference>
<dbReference type="Gene3D" id="3.20.20.70">
    <property type="entry name" value="Aldolase class I"/>
    <property type="match status" value="1"/>
</dbReference>
<proteinExistence type="inferred from homology"/>
<dbReference type="EC" id="4.1.2.14" evidence="5"/>
<name>A0A4R7ZAW0_9FIRM</name>
<dbReference type="PROSITE" id="PS00159">
    <property type="entry name" value="ALDOLASE_KDPG_KHG_1"/>
    <property type="match status" value="1"/>
</dbReference>
<dbReference type="Proteomes" id="UP000294743">
    <property type="component" value="Unassembled WGS sequence"/>
</dbReference>
<gene>
    <name evidence="9" type="ORF">EDD63_13917</name>
</gene>
<keyword evidence="7" id="KW-0704">Schiff base</keyword>
<dbReference type="InterPro" id="IPR013785">
    <property type="entry name" value="Aldolase_TIM"/>
</dbReference>
<keyword evidence="8" id="KW-0119">Carbohydrate metabolism</keyword>
<dbReference type="AlphaFoldDB" id="A0A4R7ZAW0"/>
<comment type="catalytic activity">
    <reaction evidence="1">
        <text>2-dehydro-3-deoxy-6-phospho-D-gluconate = D-glyceraldehyde 3-phosphate + pyruvate</text>
        <dbReference type="Rhea" id="RHEA:17089"/>
        <dbReference type="ChEBI" id="CHEBI:15361"/>
        <dbReference type="ChEBI" id="CHEBI:57569"/>
        <dbReference type="ChEBI" id="CHEBI:59776"/>
        <dbReference type="EC" id="4.1.2.14"/>
    </reaction>
</comment>
<dbReference type="PANTHER" id="PTHR30246:SF1">
    <property type="entry name" value="2-DEHYDRO-3-DEOXY-6-PHOSPHOGALACTONATE ALDOLASE-RELATED"/>
    <property type="match status" value="1"/>
</dbReference>
<sequence length="217" mass="23024">MNINKIKETTLKCGILPVIKINQSKDAIPLAKALIAGGLPAAEITFRTTCASEAIANIKKAYPDMLVAAGTVITNEQADQAIQAGADFLISPGINESLIKYCQAKDYVIIPGVTSASEAQLACTLGLEVVKFFPAATSGGVKAIQALSAPFSQLEFMPTGGINEKNLEEYLSCSNIICCGGSWMVKENLINEKNFSQITALVKEATNLVKKIKGVKL</sequence>
<dbReference type="SUPFAM" id="SSF51569">
    <property type="entry name" value="Aldolase"/>
    <property type="match status" value="1"/>
</dbReference>
<dbReference type="CDD" id="cd00452">
    <property type="entry name" value="KDPG_aldolase"/>
    <property type="match status" value="1"/>
</dbReference>
<evidence type="ECO:0000256" key="5">
    <source>
        <dbReference type="ARBA" id="ARBA00013063"/>
    </source>
</evidence>
<dbReference type="InterPro" id="IPR031338">
    <property type="entry name" value="KDPG/KHG_AS_2"/>
</dbReference>
<dbReference type="InterPro" id="IPR000887">
    <property type="entry name" value="Aldlse_KDPG_KHG"/>
</dbReference>
<evidence type="ECO:0000256" key="1">
    <source>
        <dbReference type="ARBA" id="ARBA00000654"/>
    </source>
</evidence>
<reference evidence="9 10" key="1">
    <citation type="submission" date="2019-03" db="EMBL/GenBank/DDBJ databases">
        <title>Genomic Encyclopedia of Type Strains, Phase IV (KMG-IV): sequencing the most valuable type-strain genomes for metagenomic binning, comparative biology and taxonomic classification.</title>
        <authorList>
            <person name="Goeker M."/>
        </authorList>
    </citation>
    <scope>NUCLEOTIDE SEQUENCE [LARGE SCALE GENOMIC DNA]</scope>
    <source>
        <strain evidence="9 10">DSM 28867</strain>
    </source>
</reference>
<dbReference type="InterPro" id="IPR031337">
    <property type="entry name" value="KDPG/KHG_AS_1"/>
</dbReference>
<comment type="similarity">
    <text evidence="3">Belongs to the KHG/KDPG aldolase family.</text>
</comment>
<evidence type="ECO:0000256" key="6">
    <source>
        <dbReference type="ARBA" id="ARBA00023239"/>
    </source>
</evidence>
<evidence type="ECO:0000256" key="7">
    <source>
        <dbReference type="ARBA" id="ARBA00023270"/>
    </source>
</evidence>
<evidence type="ECO:0000256" key="2">
    <source>
        <dbReference type="ARBA" id="ARBA00004736"/>
    </source>
</evidence>
<keyword evidence="6" id="KW-0456">Lyase</keyword>
<dbReference type="Pfam" id="PF01081">
    <property type="entry name" value="Aldolase"/>
    <property type="match status" value="1"/>
</dbReference>
<evidence type="ECO:0000256" key="8">
    <source>
        <dbReference type="ARBA" id="ARBA00023277"/>
    </source>
</evidence>